<dbReference type="InterPro" id="IPR004242">
    <property type="entry name" value="Transposase_21"/>
</dbReference>
<evidence type="ECO:0000313" key="1">
    <source>
        <dbReference type="EMBL" id="KAK4389772.1"/>
    </source>
</evidence>
<proteinExistence type="predicted"/>
<dbReference type="EMBL" id="JACGWL010000013">
    <property type="protein sequence ID" value="KAK4389772.1"/>
    <property type="molecule type" value="Genomic_DNA"/>
</dbReference>
<reference evidence="1" key="2">
    <citation type="journal article" date="2024" name="Plant">
        <title>Genomic evolution and insights into agronomic trait innovations of Sesamum species.</title>
        <authorList>
            <person name="Miao H."/>
            <person name="Wang L."/>
            <person name="Qu L."/>
            <person name="Liu H."/>
            <person name="Sun Y."/>
            <person name="Le M."/>
            <person name="Wang Q."/>
            <person name="Wei S."/>
            <person name="Zheng Y."/>
            <person name="Lin W."/>
            <person name="Duan Y."/>
            <person name="Cao H."/>
            <person name="Xiong S."/>
            <person name="Wang X."/>
            <person name="Wei L."/>
            <person name="Li C."/>
            <person name="Ma Q."/>
            <person name="Ju M."/>
            <person name="Zhao R."/>
            <person name="Li G."/>
            <person name="Mu C."/>
            <person name="Tian Q."/>
            <person name="Mei H."/>
            <person name="Zhang T."/>
            <person name="Gao T."/>
            <person name="Zhang H."/>
        </authorList>
    </citation>
    <scope>NUCLEOTIDE SEQUENCE</scope>
    <source>
        <strain evidence="1">K16</strain>
    </source>
</reference>
<protein>
    <submittedName>
        <fullName evidence="1">Uncharacterized protein</fullName>
    </submittedName>
</protein>
<reference evidence="1" key="1">
    <citation type="submission" date="2020-06" db="EMBL/GenBank/DDBJ databases">
        <authorList>
            <person name="Li T."/>
            <person name="Hu X."/>
            <person name="Zhang T."/>
            <person name="Song X."/>
            <person name="Zhang H."/>
            <person name="Dai N."/>
            <person name="Sheng W."/>
            <person name="Hou X."/>
            <person name="Wei L."/>
        </authorList>
    </citation>
    <scope>NUCLEOTIDE SEQUENCE</scope>
    <source>
        <strain evidence="1">K16</strain>
        <tissue evidence="1">Leaf</tissue>
    </source>
</reference>
<dbReference type="PANTHER" id="PTHR10775:SF188">
    <property type="entry name" value="TRANSPOSASE-ASSOCIATED DOMAIN-CONTAINING PROTEIN"/>
    <property type="match status" value="1"/>
</dbReference>
<dbReference type="Proteomes" id="UP001289374">
    <property type="component" value="Unassembled WGS sequence"/>
</dbReference>
<dbReference type="AlphaFoldDB" id="A0AAE1WAJ7"/>
<name>A0AAE1WAJ7_9LAMI</name>
<dbReference type="Pfam" id="PF02992">
    <property type="entry name" value="Transposase_21"/>
    <property type="match status" value="1"/>
</dbReference>
<comment type="caution">
    <text evidence="1">The sequence shown here is derived from an EMBL/GenBank/DDBJ whole genome shotgun (WGS) entry which is preliminary data.</text>
</comment>
<keyword evidence="2" id="KW-1185">Reference proteome</keyword>
<evidence type="ECO:0000313" key="2">
    <source>
        <dbReference type="Proteomes" id="UP001289374"/>
    </source>
</evidence>
<sequence>MKKLVRDLGLPVEKIDVGKNGCMLYWKDRIDLDYYKFCGGATYKPIGERNPNSKKTLYAILSLSNSRRLIDVYLELLIEELQNLWHVGVLMHDKAKNETLMMRATLMWTVNDLPAYGVVSGWSTTSVLGCLVCMKDTTEFYLQNGRTTCYFECHKQFYPADHPYRRNKKAFTKTQVERKVERLRLTGEQMHDWVEKFSLTVDVSLSLQDNYGHEHK</sequence>
<accession>A0AAE1WAJ7</accession>
<gene>
    <name evidence="1" type="ORF">Sango_2314200</name>
</gene>
<organism evidence="1 2">
    <name type="scientific">Sesamum angolense</name>
    <dbReference type="NCBI Taxonomy" id="2727404"/>
    <lineage>
        <taxon>Eukaryota</taxon>
        <taxon>Viridiplantae</taxon>
        <taxon>Streptophyta</taxon>
        <taxon>Embryophyta</taxon>
        <taxon>Tracheophyta</taxon>
        <taxon>Spermatophyta</taxon>
        <taxon>Magnoliopsida</taxon>
        <taxon>eudicotyledons</taxon>
        <taxon>Gunneridae</taxon>
        <taxon>Pentapetalae</taxon>
        <taxon>asterids</taxon>
        <taxon>lamiids</taxon>
        <taxon>Lamiales</taxon>
        <taxon>Pedaliaceae</taxon>
        <taxon>Sesamum</taxon>
    </lineage>
</organism>
<dbReference type="PANTHER" id="PTHR10775">
    <property type="entry name" value="OS08G0208400 PROTEIN"/>
    <property type="match status" value="1"/>
</dbReference>